<feature type="domain" description="PPM-type phosphatase" evidence="3">
    <location>
        <begin position="198"/>
        <end position="412"/>
    </location>
</feature>
<dbReference type="Gene3D" id="3.60.40.10">
    <property type="entry name" value="PPM-type phosphatase domain"/>
    <property type="match status" value="1"/>
</dbReference>
<dbReference type="PANTHER" id="PTHR43156">
    <property type="entry name" value="STAGE II SPORULATION PROTEIN E-RELATED"/>
    <property type="match status" value="1"/>
</dbReference>
<dbReference type="SMART" id="SM00331">
    <property type="entry name" value="PP2C_SIG"/>
    <property type="match status" value="1"/>
</dbReference>
<dbReference type="EMBL" id="CP120682">
    <property type="protein sequence ID" value="WKN38021.1"/>
    <property type="molecule type" value="Genomic_DNA"/>
</dbReference>
<dbReference type="Pfam" id="PF07228">
    <property type="entry name" value="SpoIIE"/>
    <property type="match status" value="1"/>
</dbReference>
<dbReference type="SUPFAM" id="SSF81606">
    <property type="entry name" value="PP2C-like"/>
    <property type="match status" value="1"/>
</dbReference>
<sequence>MEVNEALRNQFELKELELNSLLEVTQAINNNLPEVSLYKIYNFTLRANLNIKKLALYVLIEQEDQPDHWECKTNFGTLTDFNKVMLSEHFLPIQEMTYVQDLEEPGAFTEFDILIPVSHKERMLALVFASGLKKDVDATSAQTGTTFIQALSNIIIVAIENKKLARRQLAQEAMRKEMEIAQQVQQFLFPKNLPRRPGLSVEASYVPHYSVGGDYYDFIRLTSHHFLVCVADVSGKGVPAALLMSNFQAALRTIARQTMNLKEIIPELNYQVMQSANGENFITFFVAIYDQEAHKLWYVNAGHIPPLLIHNNQTHHLDKGTVMLGSFQPLPFLHQGTLYDVDDFMLFAYTDGLTETFNRQDEEFGIERLEQLLVEQAETDLPSLHKKVFDTLTDFNGGRAYDDDITFLSVRVDTKRLEGDS</sequence>
<organism evidence="4">
    <name type="scientific">Roseihalotalea indica</name>
    <dbReference type="NCBI Taxonomy" id="2867963"/>
    <lineage>
        <taxon>Bacteria</taxon>
        <taxon>Pseudomonadati</taxon>
        <taxon>Bacteroidota</taxon>
        <taxon>Cytophagia</taxon>
        <taxon>Cytophagales</taxon>
        <taxon>Catalimonadaceae</taxon>
        <taxon>Roseihalotalea</taxon>
    </lineage>
</organism>
<name>A0AA49JF27_9BACT</name>
<evidence type="ECO:0000313" key="4">
    <source>
        <dbReference type="EMBL" id="WKN38021.1"/>
    </source>
</evidence>
<evidence type="ECO:0000256" key="2">
    <source>
        <dbReference type="SAM" id="Coils"/>
    </source>
</evidence>
<reference evidence="4" key="2">
    <citation type="journal article" date="2024" name="Antonie Van Leeuwenhoek">
        <title>Roseihalotalea indica gen. nov., sp. nov., a halophilic Bacteroidetes from mesopelagic Southwest Indian Ocean with higher carbohydrate metabolic potential.</title>
        <authorList>
            <person name="Chen B."/>
            <person name="Zhang M."/>
            <person name="Lin D."/>
            <person name="Ye J."/>
            <person name="Tang K."/>
        </authorList>
    </citation>
    <scope>NUCLEOTIDE SEQUENCE</scope>
    <source>
        <strain evidence="4">TK19036</strain>
    </source>
</reference>
<dbReference type="GO" id="GO:0016791">
    <property type="term" value="F:phosphatase activity"/>
    <property type="evidence" value="ECO:0007669"/>
    <property type="project" value="TreeGrafter"/>
</dbReference>
<keyword evidence="2" id="KW-0175">Coiled coil</keyword>
<dbReference type="InterPro" id="IPR052016">
    <property type="entry name" value="Bact_Sigma-Reg"/>
</dbReference>
<feature type="coiled-coil region" evidence="2">
    <location>
        <begin position="159"/>
        <end position="186"/>
    </location>
</feature>
<protein>
    <submittedName>
        <fullName evidence="4">PP2C family protein-serine/threonine phosphatase</fullName>
    </submittedName>
</protein>
<reference evidence="4" key="1">
    <citation type="journal article" date="2023" name="Comput. Struct. Biotechnol. J.">
        <title>Discovery of a novel marine Bacteroidetes with a rich repertoire of carbohydrate-active enzymes.</title>
        <authorList>
            <person name="Chen B."/>
            <person name="Liu G."/>
            <person name="Chen Q."/>
            <person name="Wang H."/>
            <person name="Liu L."/>
            <person name="Tang K."/>
        </authorList>
    </citation>
    <scope>NUCLEOTIDE SEQUENCE</scope>
    <source>
        <strain evidence="4">TK19036</strain>
    </source>
</reference>
<evidence type="ECO:0000256" key="1">
    <source>
        <dbReference type="ARBA" id="ARBA00022801"/>
    </source>
</evidence>
<proteinExistence type="predicted"/>
<dbReference type="PROSITE" id="PS51746">
    <property type="entry name" value="PPM_2"/>
    <property type="match status" value="1"/>
</dbReference>
<dbReference type="InterPro" id="IPR001932">
    <property type="entry name" value="PPM-type_phosphatase-like_dom"/>
</dbReference>
<gene>
    <name evidence="4" type="ORF">K4G66_04775</name>
</gene>
<evidence type="ECO:0000259" key="3">
    <source>
        <dbReference type="PROSITE" id="PS51746"/>
    </source>
</evidence>
<accession>A0AA49JF27</accession>
<keyword evidence="1" id="KW-0378">Hydrolase</keyword>
<dbReference type="AlphaFoldDB" id="A0AA49JF27"/>
<dbReference type="PANTHER" id="PTHR43156:SF2">
    <property type="entry name" value="STAGE II SPORULATION PROTEIN E"/>
    <property type="match status" value="1"/>
</dbReference>
<dbReference type="InterPro" id="IPR036457">
    <property type="entry name" value="PPM-type-like_dom_sf"/>
</dbReference>